<proteinExistence type="predicted"/>
<gene>
    <name evidence="3" type="ORF">IAD12_04195</name>
</gene>
<dbReference type="Gene3D" id="2.170.130.30">
    <property type="match status" value="1"/>
</dbReference>
<feature type="transmembrane region" description="Helical" evidence="1">
    <location>
        <begin position="12"/>
        <end position="32"/>
    </location>
</feature>
<dbReference type="Pfam" id="PF14478">
    <property type="entry name" value="DUF4430"/>
    <property type="match status" value="1"/>
</dbReference>
<reference evidence="3" key="2">
    <citation type="journal article" date="2021" name="PeerJ">
        <title>Extensive microbial diversity within the chicken gut microbiome revealed by metagenomics and culture.</title>
        <authorList>
            <person name="Gilroy R."/>
            <person name="Ravi A."/>
            <person name="Getino M."/>
            <person name="Pursley I."/>
            <person name="Horton D.L."/>
            <person name="Alikhan N.F."/>
            <person name="Baker D."/>
            <person name="Gharbi K."/>
            <person name="Hall N."/>
            <person name="Watson M."/>
            <person name="Adriaenssens E.M."/>
            <person name="Foster-Nyarko E."/>
            <person name="Jarju S."/>
            <person name="Secka A."/>
            <person name="Antonio M."/>
            <person name="Oren A."/>
            <person name="Chaudhuri R.R."/>
            <person name="La Ragione R."/>
            <person name="Hildebrand F."/>
            <person name="Pallen M.J."/>
        </authorList>
    </citation>
    <scope>NUCLEOTIDE SEQUENCE</scope>
    <source>
        <strain evidence="3">CHK176-22527</strain>
    </source>
</reference>
<protein>
    <submittedName>
        <fullName evidence="3">DUF4430 domain-containing protein</fullName>
    </submittedName>
</protein>
<evidence type="ECO:0000259" key="2">
    <source>
        <dbReference type="Pfam" id="PF14478"/>
    </source>
</evidence>
<organism evidence="3 4">
    <name type="scientific">Candidatus Allocopromorpha excrementavium</name>
    <dbReference type="NCBI Taxonomy" id="2840741"/>
    <lineage>
        <taxon>Bacteria</taxon>
        <taxon>Bacillati</taxon>
        <taxon>Bacillota</taxon>
        <taxon>Clostridia</taxon>
        <taxon>Eubacteriales</taxon>
        <taxon>Eubacteriaceae</taxon>
        <taxon>Eubacteriaceae incertae sedis</taxon>
        <taxon>Candidatus Allocopromorpha</taxon>
    </lineage>
</organism>
<evidence type="ECO:0000313" key="3">
    <source>
        <dbReference type="EMBL" id="HIT99437.1"/>
    </source>
</evidence>
<feature type="domain" description="Transcobalamin-like C-terminal" evidence="2">
    <location>
        <begin position="139"/>
        <end position="206"/>
    </location>
</feature>
<keyword evidence="1" id="KW-0472">Membrane</keyword>
<accession>A0A9D1KUV8</accession>
<keyword evidence="1" id="KW-0812">Transmembrane</keyword>
<dbReference type="Proteomes" id="UP000824159">
    <property type="component" value="Unassembled WGS sequence"/>
</dbReference>
<evidence type="ECO:0000313" key="4">
    <source>
        <dbReference type="Proteomes" id="UP000824159"/>
    </source>
</evidence>
<keyword evidence="1" id="KW-1133">Transmembrane helix</keyword>
<dbReference type="PROSITE" id="PS51257">
    <property type="entry name" value="PROKAR_LIPOPROTEIN"/>
    <property type="match status" value="1"/>
</dbReference>
<comment type="caution">
    <text evidence="3">The sequence shown here is derived from an EMBL/GenBank/DDBJ whole genome shotgun (WGS) entry which is preliminary data.</text>
</comment>
<dbReference type="EMBL" id="DVLX01000046">
    <property type="protein sequence ID" value="HIT99437.1"/>
    <property type="molecule type" value="Genomic_DNA"/>
</dbReference>
<sequence>MTKIKKMFKEKNTMIIISLILIAVMISVTLISCSSEQNTGDKASTETATDENGNTIVVGTDENGETVIYETDEKGNVKGSQKYEAKGEKSAAESKAGAAAKQTVKQTTQTTAQTTQAAKVCYISIDGYCSGKSITLQGGDTVYSILKRSGASVSGSSSYVKGINGLYEFDKGPQSGWKYSVNGSTPNVGCGSYKVNAGDNIRWYYVTSY</sequence>
<dbReference type="AlphaFoldDB" id="A0A9D1KUV8"/>
<dbReference type="InterPro" id="IPR027954">
    <property type="entry name" value="Transcobalamin-like_C"/>
</dbReference>
<evidence type="ECO:0000256" key="1">
    <source>
        <dbReference type="SAM" id="Phobius"/>
    </source>
</evidence>
<reference evidence="3" key="1">
    <citation type="submission" date="2020-10" db="EMBL/GenBank/DDBJ databases">
        <authorList>
            <person name="Gilroy R."/>
        </authorList>
    </citation>
    <scope>NUCLEOTIDE SEQUENCE</scope>
    <source>
        <strain evidence="3">CHK176-22527</strain>
    </source>
</reference>
<name>A0A9D1KUV8_9FIRM</name>